<dbReference type="Proteomes" id="UP000032254">
    <property type="component" value="Unassembled WGS sequence"/>
</dbReference>
<dbReference type="CDD" id="cd02199">
    <property type="entry name" value="YjgF_YER057c_UK114_like_1"/>
    <property type="match status" value="1"/>
</dbReference>
<gene>
    <name evidence="2" type="ORF">TK50_27975</name>
</gene>
<dbReference type="AlphaFoldDB" id="A0A0D0VKY5"/>
<dbReference type="PANTHER" id="PTHR43760">
    <property type="entry name" value="ENDORIBONUCLEASE-RELATED"/>
    <property type="match status" value="1"/>
</dbReference>
<dbReference type="PATRIC" id="fig|47853.6.peg.5868"/>
<dbReference type="PANTHER" id="PTHR43760:SF1">
    <property type="entry name" value="ENDORIBONUCLEASE L-PSP_CHORISMATE MUTASE-LIKE DOMAIN-CONTAINING PROTEIN"/>
    <property type="match status" value="1"/>
</dbReference>
<evidence type="ECO:0000313" key="2">
    <source>
        <dbReference type="EMBL" id="KIR61463.1"/>
    </source>
</evidence>
<evidence type="ECO:0000313" key="3">
    <source>
        <dbReference type="Proteomes" id="UP000032254"/>
    </source>
</evidence>
<dbReference type="Gene3D" id="3.30.1330.40">
    <property type="entry name" value="RutC-like"/>
    <property type="match status" value="1"/>
</dbReference>
<sequence length="166" mass="17829">MASAEQRVRELGLEIPDYADPPYGRRYGRLKPFHRIGDLLELSGLTPENRAGERLHPGVVGVDVTVAQGYQAARLTAIHTLGMIRLALGSLDNVVGLSRALCFVACPPGFEPLHEVSNGATDLFVEVFGDEIGSVGRASIGATALSRRNCFELWLSLECAPEPTAS</sequence>
<accession>A0A0D0VKY5</accession>
<feature type="domain" description="Endoribonuclease L-PSP/chorismate mutase-like" evidence="1">
    <location>
        <begin position="6"/>
        <end position="131"/>
    </location>
</feature>
<dbReference type="SUPFAM" id="SSF55298">
    <property type="entry name" value="YjgF-like"/>
    <property type="match status" value="1"/>
</dbReference>
<organism evidence="2 3">
    <name type="scientific">Micromonospora haikouensis</name>
    <dbReference type="NCBI Taxonomy" id="686309"/>
    <lineage>
        <taxon>Bacteria</taxon>
        <taxon>Bacillati</taxon>
        <taxon>Actinomycetota</taxon>
        <taxon>Actinomycetes</taxon>
        <taxon>Micromonosporales</taxon>
        <taxon>Micromonosporaceae</taxon>
        <taxon>Micromonospora</taxon>
    </lineage>
</organism>
<name>A0A0D0VKY5_9ACTN</name>
<protein>
    <recommendedName>
        <fullName evidence="1">Endoribonuclease L-PSP/chorismate mutase-like domain-containing protein</fullName>
    </recommendedName>
</protein>
<dbReference type="InterPro" id="IPR035959">
    <property type="entry name" value="RutC-like_sf"/>
</dbReference>
<dbReference type="Pfam" id="PF14588">
    <property type="entry name" value="YjgF_endoribonc"/>
    <property type="match status" value="1"/>
</dbReference>
<keyword evidence="3" id="KW-1185">Reference proteome</keyword>
<dbReference type="GeneID" id="301307854"/>
<reference evidence="2 3" key="1">
    <citation type="submission" date="2015-01" db="EMBL/GenBank/DDBJ databases">
        <title>Sequencing and annotation of Micromonospora carbonacea strain JXNU-1 genome.</title>
        <authorList>
            <person name="Long Z."/>
            <person name="Huang Y."/>
            <person name="Jiang Y."/>
        </authorList>
    </citation>
    <scope>NUCLEOTIDE SEQUENCE [LARGE SCALE GENOMIC DNA]</scope>
    <source>
        <strain evidence="2 3">JXNU-1</strain>
    </source>
</reference>
<dbReference type="InterPro" id="IPR013813">
    <property type="entry name" value="Endoribo_LPSP/chorism_mut-like"/>
</dbReference>
<dbReference type="OrthoDB" id="9806229at2"/>
<dbReference type="EMBL" id="JXSX01000003">
    <property type="protein sequence ID" value="KIR61463.1"/>
    <property type="molecule type" value="Genomic_DNA"/>
</dbReference>
<proteinExistence type="predicted"/>
<evidence type="ECO:0000259" key="1">
    <source>
        <dbReference type="Pfam" id="PF14588"/>
    </source>
</evidence>
<comment type="caution">
    <text evidence="2">The sequence shown here is derived from an EMBL/GenBank/DDBJ whole genome shotgun (WGS) entry which is preliminary data.</text>
</comment>
<dbReference type="RefSeq" id="WP_043968433.1">
    <property type="nucleotide sequence ID" value="NZ_JBEZEN010000016.1"/>
</dbReference>